<feature type="region of interest" description="Disordered" evidence="2">
    <location>
        <begin position="1"/>
        <end position="158"/>
    </location>
</feature>
<reference evidence="3 4" key="1">
    <citation type="submission" date="2023-11" db="EMBL/GenBank/DDBJ databases">
        <title>Dfirmibasis_genome.</title>
        <authorList>
            <person name="Edelbroek B."/>
            <person name="Kjellin J."/>
            <person name="Jerlstrom-Hultqvist J."/>
            <person name="Soderbom F."/>
        </authorList>
    </citation>
    <scope>NUCLEOTIDE SEQUENCE [LARGE SCALE GENOMIC DNA]</scope>
    <source>
        <strain evidence="3 4">TNS-C-14</strain>
    </source>
</reference>
<dbReference type="EMBL" id="JAVFKY010000001">
    <property type="protein sequence ID" value="KAK5582406.1"/>
    <property type="molecule type" value="Genomic_DNA"/>
</dbReference>
<keyword evidence="1" id="KW-0175">Coiled coil</keyword>
<feature type="compositionally biased region" description="Low complexity" evidence="2">
    <location>
        <begin position="13"/>
        <end position="45"/>
    </location>
</feature>
<feature type="compositionally biased region" description="Low complexity" evidence="2">
    <location>
        <begin position="124"/>
        <end position="139"/>
    </location>
</feature>
<gene>
    <name evidence="3" type="ORF">RB653_003989</name>
</gene>
<feature type="compositionally biased region" description="Low complexity" evidence="2">
    <location>
        <begin position="212"/>
        <end position="225"/>
    </location>
</feature>
<feature type="compositionally biased region" description="Polar residues" evidence="2">
    <location>
        <begin position="140"/>
        <end position="157"/>
    </location>
</feature>
<evidence type="ECO:0000256" key="1">
    <source>
        <dbReference type="SAM" id="Coils"/>
    </source>
</evidence>
<dbReference type="Proteomes" id="UP001344447">
    <property type="component" value="Unassembled WGS sequence"/>
</dbReference>
<evidence type="ECO:0000313" key="4">
    <source>
        <dbReference type="Proteomes" id="UP001344447"/>
    </source>
</evidence>
<protein>
    <submittedName>
        <fullName evidence="3">Uncharacterized protein</fullName>
    </submittedName>
</protein>
<proteinExistence type="predicted"/>
<dbReference type="AlphaFoldDB" id="A0AAN7YWM2"/>
<evidence type="ECO:0000313" key="3">
    <source>
        <dbReference type="EMBL" id="KAK5582406.1"/>
    </source>
</evidence>
<organism evidence="3 4">
    <name type="scientific">Dictyostelium firmibasis</name>
    <dbReference type="NCBI Taxonomy" id="79012"/>
    <lineage>
        <taxon>Eukaryota</taxon>
        <taxon>Amoebozoa</taxon>
        <taxon>Evosea</taxon>
        <taxon>Eumycetozoa</taxon>
        <taxon>Dictyostelia</taxon>
        <taxon>Dictyosteliales</taxon>
        <taxon>Dictyosteliaceae</taxon>
        <taxon>Dictyostelium</taxon>
    </lineage>
</organism>
<feature type="compositionally biased region" description="Basic and acidic residues" evidence="2">
    <location>
        <begin position="92"/>
        <end position="110"/>
    </location>
</feature>
<evidence type="ECO:0000256" key="2">
    <source>
        <dbReference type="SAM" id="MobiDB-lite"/>
    </source>
</evidence>
<keyword evidence="4" id="KW-1185">Reference proteome</keyword>
<feature type="region of interest" description="Disordered" evidence="2">
    <location>
        <begin position="416"/>
        <end position="464"/>
    </location>
</feature>
<feature type="compositionally biased region" description="Polar residues" evidence="2">
    <location>
        <begin position="79"/>
        <end position="90"/>
    </location>
</feature>
<name>A0AAN7YWM2_9MYCE</name>
<sequence length="547" mass="61882">MSQRNSPFKRRQSISIKSTTGEIGTTISNTTSSNTPSSSSTTTTIQRQPLKIESKISFNFKKRKDPNDENENIKLGNESIPTNQLNQLSIDNTKKDKKTKDNIENSKNDENNNCTDSNKIVLASSSTSSETESTNINNEAKTPQSCLKKSINNGKTPKSTKKVKYFDYSNIKQENKEDIEKQIKKDTEEIKEDNKENDNESQIVNINQTTTTSTPTIIPTTTTPNEELPQHQPTREKITPSAESKERMILLRNILIDKLKDTPQHLKKHVREINKIFLLQVLKIPIPKEDEQQSIIKQQQQQQKKKLQQQQQEISLANAQSSFLNKPTNNTELSNTTISSLSSSSLPVQMSIESIGNLKNLEVLMRIHTLKILIGKWSEEEKKWKILLKEYSSNGKESIILQTPSRTKIAATNSIQNSIKKQQKPTKSSSTSTPSTTSSTQSNQGENDKNINNNKNNSGNQLISPIISDDPKMIIITNSISKLSIQLDEVRPRLKQVEQNSIDIEKFYDETSVYYQKQSLKNLKDVDNPKKLIKNLLSNNTVPLSNK</sequence>
<feature type="region of interest" description="Disordered" evidence="2">
    <location>
        <begin position="212"/>
        <end position="241"/>
    </location>
</feature>
<comment type="caution">
    <text evidence="3">The sequence shown here is derived from an EMBL/GenBank/DDBJ whole genome shotgun (WGS) entry which is preliminary data.</text>
</comment>
<feature type="coiled-coil region" evidence="1">
    <location>
        <begin position="169"/>
        <end position="196"/>
    </location>
</feature>
<feature type="compositionally biased region" description="Low complexity" evidence="2">
    <location>
        <begin position="425"/>
        <end position="464"/>
    </location>
</feature>
<accession>A0AAN7YWM2</accession>